<comment type="caution">
    <text evidence="1">The sequence shown here is derived from an EMBL/GenBank/DDBJ whole genome shotgun (WGS) entry which is preliminary data.</text>
</comment>
<dbReference type="Proteomes" id="UP001485043">
    <property type="component" value="Unassembled WGS sequence"/>
</dbReference>
<name>A0AAW1RMU9_9CHLO</name>
<protein>
    <submittedName>
        <fullName evidence="1">Uncharacterized protein</fullName>
    </submittedName>
</protein>
<keyword evidence="2" id="KW-1185">Reference proteome</keyword>
<dbReference type="EMBL" id="JALJOV010002081">
    <property type="protein sequence ID" value="KAK9835081.1"/>
    <property type="molecule type" value="Genomic_DNA"/>
</dbReference>
<organism evidence="1 2">
    <name type="scientific">Apatococcus fuscideae</name>
    <dbReference type="NCBI Taxonomy" id="2026836"/>
    <lineage>
        <taxon>Eukaryota</taxon>
        <taxon>Viridiplantae</taxon>
        <taxon>Chlorophyta</taxon>
        <taxon>core chlorophytes</taxon>
        <taxon>Trebouxiophyceae</taxon>
        <taxon>Chlorellales</taxon>
        <taxon>Chlorellaceae</taxon>
        <taxon>Apatococcus</taxon>
    </lineage>
</organism>
<dbReference type="AlphaFoldDB" id="A0AAW1RMU9"/>
<sequence>MCLLSPTCTVLPRAGRGGRQGQPLGVPPARQALPGEFVAAAFDTRKEGNKQGTCSPNQDRRDLRLLGWTTPITDICSPRASWAW</sequence>
<accession>A0AAW1RMU9</accession>
<gene>
    <name evidence="1" type="ORF">WJX84_005759</name>
</gene>
<evidence type="ECO:0000313" key="2">
    <source>
        <dbReference type="Proteomes" id="UP001485043"/>
    </source>
</evidence>
<reference evidence="1 2" key="1">
    <citation type="journal article" date="2024" name="Nat. Commun.">
        <title>Phylogenomics reveals the evolutionary origins of lichenization in chlorophyte algae.</title>
        <authorList>
            <person name="Puginier C."/>
            <person name="Libourel C."/>
            <person name="Otte J."/>
            <person name="Skaloud P."/>
            <person name="Haon M."/>
            <person name="Grisel S."/>
            <person name="Petersen M."/>
            <person name="Berrin J.G."/>
            <person name="Delaux P.M."/>
            <person name="Dal Grande F."/>
            <person name="Keller J."/>
        </authorList>
    </citation>
    <scope>NUCLEOTIDE SEQUENCE [LARGE SCALE GENOMIC DNA]</scope>
    <source>
        <strain evidence="1 2">SAG 2523</strain>
    </source>
</reference>
<evidence type="ECO:0000313" key="1">
    <source>
        <dbReference type="EMBL" id="KAK9835081.1"/>
    </source>
</evidence>
<proteinExistence type="predicted"/>